<gene>
    <name evidence="4" type="ORF">TSUD_293090</name>
</gene>
<feature type="compositionally biased region" description="Low complexity" evidence="2">
    <location>
        <begin position="108"/>
        <end position="117"/>
    </location>
</feature>
<evidence type="ECO:0000313" key="4">
    <source>
        <dbReference type="EMBL" id="GAU37151.1"/>
    </source>
</evidence>
<feature type="compositionally biased region" description="Pro residues" evidence="2">
    <location>
        <begin position="25"/>
        <end position="36"/>
    </location>
</feature>
<feature type="compositionally biased region" description="Basic and acidic residues" evidence="2">
    <location>
        <begin position="353"/>
        <end position="367"/>
    </location>
</feature>
<feature type="compositionally biased region" description="Low complexity" evidence="2">
    <location>
        <begin position="89"/>
        <end position="100"/>
    </location>
</feature>
<feature type="compositionally biased region" description="Basic and acidic residues" evidence="2">
    <location>
        <begin position="373"/>
        <end position="384"/>
    </location>
</feature>
<feature type="region of interest" description="Disordered" evidence="2">
    <location>
        <begin position="202"/>
        <end position="228"/>
    </location>
</feature>
<name>A0A2Z6N070_TRISU</name>
<feature type="region of interest" description="Disordered" evidence="2">
    <location>
        <begin position="353"/>
        <end position="442"/>
    </location>
</feature>
<evidence type="ECO:0000256" key="2">
    <source>
        <dbReference type="SAM" id="MobiDB-lite"/>
    </source>
</evidence>
<evidence type="ECO:0000259" key="3">
    <source>
        <dbReference type="Pfam" id="PF20167"/>
    </source>
</evidence>
<feature type="compositionally biased region" description="Low complexity" evidence="2">
    <location>
        <begin position="15"/>
        <end position="24"/>
    </location>
</feature>
<feature type="compositionally biased region" description="Basic and acidic residues" evidence="2">
    <location>
        <begin position="422"/>
        <end position="435"/>
    </location>
</feature>
<proteinExistence type="predicted"/>
<keyword evidence="1" id="KW-0175">Coiled coil</keyword>
<feature type="region of interest" description="Disordered" evidence="2">
    <location>
        <begin position="1"/>
        <end position="169"/>
    </location>
</feature>
<dbReference type="Pfam" id="PF20167">
    <property type="entry name" value="Transposase_32"/>
    <property type="match status" value="1"/>
</dbReference>
<accession>A0A2Z6N070</accession>
<organism evidence="4 5">
    <name type="scientific">Trifolium subterraneum</name>
    <name type="common">Subterranean clover</name>
    <dbReference type="NCBI Taxonomy" id="3900"/>
    <lineage>
        <taxon>Eukaryota</taxon>
        <taxon>Viridiplantae</taxon>
        <taxon>Streptophyta</taxon>
        <taxon>Embryophyta</taxon>
        <taxon>Tracheophyta</taxon>
        <taxon>Spermatophyta</taxon>
        <taxon>Magnoliopsida</taxon>
        <taxon>eudicotyledons</taxon>
        <taxon>Gunneridae</taxon>
        <taxon>Pentapetalae</taxon>
        <taxon>rosids</taxon>
        <taxon>fabids</taxon>
        <taxon>Fabales</taxon>
        <taxon>Fabaceae</taxon>
        <taxon>Papilionoideae</taxon>
        <taxon>50 kb inversion clade</taxon>
        <taxon>NPAAA clade</taxon>
        <taxon>Hologalegina</taxon>
        <taxon>IRL clade</taxon>
        <taxon>Trifolieae</taxon>
        <taxon>Trifolium</taxon>
    </lineage>
</organism>
<feature type="compositionally biased region" description="Polar residues" evidence="2">
    <location>
        <begin position="60"/>
        <end position="88"/>
    </location>
</feature>
<evidence type="ECO:0000256" key="1">
    <source>
        <dbReference type="SAM" id="Coils"/>
    </source>
</evidence>
<feature type="compositionally biased region" description="Basic and acidic residues" evidence="2">
    <location>
        <begin position="394"/>
        <end position="406"/>
    </location>
</feature>
<dbReference type="EMBL" id="DF973657">
    <property type="protein sequence ID" value="GAU37151.1"/>
    <property type="molecule type" value="Genomic_DNA"/>
</dbReference>
<feature type="coiled-coil region" evidence="1">
    <location>
        <begin position="817"/>
        <end position="844"/>
    </location>
</feature>
<sequence length="870" mass="95557">MARTKNAGGRKVSRNKNPSTSSSPPRSPSPPKPPTPKSSSSCETASESYKSIQERETTPEILSTPITTNMQNTVENRTNPQNSPNTVFQPPQSESPENSPINLTQNQPSSPVVSPKHSPNPEKEEEDSPSPTATIPSPKDSPPVLVKMKKSKSFDSSKIRRSSRITFGAGKKPVVDTTVHVLDKSDSEIDLLEKEIDDFELEPVTSTKSEPVKPKKSPTPKKKEVKTVVKAPRTKKKIAVKTSKEKLLPAPLIQPEDEEIFEKYWMTKPVAVFFHIKETVYPLLVQAFYYNAQVFPDKDLIISNIKDVELVVDPYVIGSLIGIKGEGLEVYGNDWYDQVKISKEELKRKMFTEEGAKKSDQDSEVNKDVQTSKSDKSEETRSGEDGEGVAGSGNKEKSVSERKDSSTESSAEESSSTEEAESDVHKVIDVDEERSQSPPLVKTFGASVAKRLRSNAGKAVPSVPKSPVVESVKKPVKKPMYGPPRPRSKFETSVVQKKQVKRKAVDNDSDYEVEKSVTKGEASGGASVGRKSVGGRKVPANVPEVPIDNISFHLASCVGKWKYVVQRRVALERELGKEALECSDIVSLIEEAGLIKTVWGMGECYEQLVREFIVNVPEDCDNPQSPEYHKVFVRGLLVNFSPSIINEFLGRDDARTPKVELTDGNLAKAITNGLVKQWSKGKKVSSSKLSVKFACLNKIGTVNWVPTVHSSDISTDLARLIYTIGSKVKYDYGSYIFHQTLKHADSMAIKKPIAFPTLLCGIILSQQPGILRSSDFPMKRKAPLILHSKLFEGTHAPDVATASVQKSSAALTRKDMIAELKATCKGLEDQKLKLEAVIQALEFEEAGAGHIDVDDGGEPMIEGSDESLSE</sequence>
<protein>
    <recommendedName>
        <fullName evidence="3">Putative plant transposon protein domain-containing protein</fullName>
    </recommendedName>
</protein>
<feature type="domain" description="Putative plant transposon protein" evidence="3">
    <location>
        <begin position="602"/>
        <end position="759"/>
    </location>
</feature>
<dbReference type="AlphaFoldDB" id="A0A2Z6N070"/>
<feature type="compositionally biased region" description="Low complexity" evidence="2">
    <location>
        <begin position="37"/>
        <end position="51"/>
    </location>
</feature>
<dbReference type="OrthoDB" id="1432796at2759"/>
<feature type="region of interest" description="Disordered" evidence="2">
    <location>
        <begin position="475"/>
        <end position="535"/>
    </location>
</feature>
<dbReference type="InterPro" id="IPR046796">
    <property type="entry name" value="Transposase_32_dom"/>
</dbReference>
<reference evidence="5" key="1">
    <citation type="journal article" date="2017" name="Front. Plant Sci.">
        <title>Climate Clever Clovers: New Paradigm to Reduce the Environmental Footprint of Ruminants by Breeding Low Methanogenic Forages Utilizing Haplotype Variation.</title>
        <authorList>
            <person name="Kaur P."/>
            <person name="Appels R."/>
            <person name="Bayer P.E."/>
            <person name="Keeble-Gagnere G."/>
            <person name="Wang J."/>
            <person name="Hirakawa H."/>
            <person name="Shirasawa K."/>
            <person name="Vercoe P."/>
            <person name="Stefanova K."/>
            <person name="Durmic Z."/>
            <person name="Nichols P."/>
            <person name="Revell C."/>
            <person name="Isobe S.N."/>
            <person name="Edwards D."/>
            <person name="Erskine W."/>
        </authorList>
    </citation>
    <scope>NUCLEOTIDE SEQUENCE [LARGE SCALE GENOMIC DNA]</scope>
    <source>
        <strain evidence="5">cv. Daliak</strain>
    </source>
</reference>
<dbReference type="Proteomes" id="UP000242715">
    <property type="component" value="Unassembled WGS sequence"/>
</dbReference>
<keyword evidence="5" id="KW-1185">Reference proteome</keyword>
<evidence type="ECO:0000313" key="5">
    <source>
        <dbReference type="Proteomes" id="UP000242715"/>
    </source>
</evidence>